<evidence type="ECO:0000313" key="1">
    <source>
        <dbReference type="EMBL" id="MBB3127067.1"/>
    </source>
</evidence>
<dbReference type="AlphaFoldDB" id="A0A839TQP1"/>
<reference evidence="1 2" key="1">
    <citation type="submission" date="2020-08" db="EMBL/GenBank/DDBJ databases">
        <title>Genomic Encyclopedia of Type Strains, Phase III (KMG-III): the genomes of soil and plant-associated and newly described type strains.</title>
        <authorList>
            <person name="Whitman W."/>
        </authorList>
    </citation>
    <scope>NUCLEOTIDE SEQUENCE [LARGE SCALE GENOMIC DNA]</scope>
    <source>
        <strain evidence="1 2">CECT 5831</strain>
    </source>
</reference>
<evidence type="ECO:0000313" key="2">
    <source>
        <dbReference type="Proteomes" id="UP000517523"/>
    </source>
</evidence>
<gene>
    <name evidence="1" type="ORF">FHS19_001721</name>
</gene>
<dbReference type="Proteomes" id="UP000517523">
    <property type="component" value="Unassembled WGS sequence"/>
</dbReference>
<sequence length="139" mass="14980">METAETSIDQNALGRFNMKLNKPNGIAAQAVTISESDAIKAASDYFPLSSSAKSIKTEYQLLTAPDIQQFSEDAIRKNGKLKENGLNGTPVYIVTFKGVSFPSAGGNIKDGKTEHVMFTENHVVVDASSGEVLLSFSYQ</sequence>
<name>A0A839TQP1_9BACL</name>
<proteinExistence type="predicted"/>
<dbReference type="EMBL" id="JACHXJ010000001">
    <property type="protein sequence ID" value="MBB3127067.1"/>
    <property type="molecule type" value="Genomic_DNA"/>
</dbReference>
<organism evidence="1 2">
    <name type="scientific">Paenibacillus rhizosphaerae</name>
    <dbReference type="NCBI Taxonomy" id="297318"/>
    <lineage>
        <taxon>Bacteria</taxon>
        <taxon>Bacillati</taxon>
        <taxon>Bacillota</taxon>
        <taxon>Bacilli</taxon>
        <taxon>Bacillales</taxon>
        <taxon>Paenibacillaceae</taxon>
        <taxon>Paenibacillus</taxon>
    </lineage>
</organism>
<comment type="caution">
    <text evidence="1">The sequence shown here is derived from an EMBL/GenBank/DDBJ whole genome shotgun (WGS) entry which is preliminary data.</text>
</comment>
<accession>A0A839TQP1</accession>
<protein>
    <submittedName>
        <fullName evidence="1">Uncharacterized protein</fullName>
    </submittedName>
</protein>